<dbReference type="AlphaFoldDB" id="A0A2R6RF50"/>
<feature type="signal peptide" evidence="3">
    <location>
        <begin position="1"/>
        <end position="21"/>
    </location>
</feature>
<reference evidence="4 5" key="1">
    <citation type="submission" date="2017-07" db="EMBL/GenBank/DDBJ databases">
        <title>An improved, manually edited Actinidia chinensis var. chinensis (kiwifruit) genome highlights the challenges associated with draft genomes and gene prediction in plants.</title>
        <authorList>
            <person name="Pilkington S."/>
            <person name="Crowhurst R."/>
            <person name="Hilario E."/>
            <person name="Nardozza S."/>
            <person name="Fraser L."/>
            <person name="Peng Y."/>
            <person name="Gunaseelan K."/>
            <person name="Simpson R."/>
            <person name="Tahir J."/>
            <person name="Deroles S."/>
            <person name="Templeton K."/>
            <person name="Luo Z."/>
            <person name="Davy M."/>
            <person name="Cheng C."/>
            <person name="Mcneilage M."/>
            <person name="Scaglione D."/>
            <person name="Liu Y."/>
            <person name="Zhang Q."/>
            <person name="Datson P."/>
            <person name="De Silva N."/>
            <person name="Gardiner S."/>
            <person name="Bassett H."/>
            <person name="Chagne D."/>
            <person name="Mccallum J."/>
            <person name="Dzierzon H."/>
            <person name="Deng C."/>
            <person name="Wang Y.-Y."/>
            <person name="Barron N."/>
            <person name="Manako K."/>
            <person name="Bowen J."/>
            <person name="Foster T."/>
            <person name="Erridge Z."/>
            <person name="Tiffin H."/>
            <person name="Waite C."/>
            <person name="Davies K."/>
            <person name="Grierson E."/>
            <person name="Laing W."/>
            <person name="Kirk R."/>
            <person name="Chen X."/>
            <person name="Wood M."/>
            <person name="Montefiori M."/>
            <person name="Brummell D."/>
            <person name="Schwinn K."/>
            <person name="Catanach A."/>
            <person name="Fullerton C."/>
            <person name="Li D."/>
            <person name="Meiyalaghan S."/>
            <person name="Nieuwenhuizen N."/>
            <person name="Read N."/>
            <person name="Prakash R."/>
            <person name="Hunter D."/>
            <person name="Zhang H."/>
            <person name="Mckenzie M."/>
            <person name="Knabel M."/>
            <person name="Harris A."/>
            <person name="Allan A."/>
            <person name="Chen A."/>
            <person name="Janssen B."/>
            <person name="Plunkett B."/>
            <person name="Dwamena C."/>
            <person name="Voogd C."/>
            <person name="Leif D."/>
            <person name="Lafferty D."/>
            <person name="Souleyre E."/>
            <person name="Varkonyi-Gasic E."/>
            <person name="Gambi F."/>
            <person name="Hanley J."/>
            <person name="Yao J.-L."/>
            <person name="Cheung J."/>
            <person name="David K."/>
            <person name="Warren B."/>
            <person name="Marsh K."/>
            <person name="Snowden K."/>
            <person name="Lin-Wang K."/>
            <person name="Brian L."/>
            <person name="Martinez-Sanchez M."/>
            <person name="Wang M."/>
            <person name="Ileperuma N."/>
            <person name="Macnee N."/>
            <person name="Campin R."/>
            <person name="Mcatee P."/>
            <person name="Drummond R."/>
            <person name="Espley R."/>
            <person name="Ireland H."/>
            <person name="Wu R."/>
            <person name="Atkinson R."/>
            <person name="Karunairetnam S."/>
            <person name="Bulley S."/>
            <person name="Chunkath S."/>
            <person name="Hanley Z."/>
            <person name="Storey R."/>
            <person name="Thrimawithana A."/>
            <person name="Thomson S."/>
            <person name="David C."/>
            <person name="Testolin R."/>
        </authorList>
    </citation>
    <scope>NUCLEOTIDE SEQUENCE [LARGE SCALE GENOMIC DNA]</scope>
    <source>
        <strain evidence="5">cv. Red5</strain>
        <tissue evidence="4">Young leaf</tissue>
    </source>
</reference>
<gene>
    <name evidence="4" type="ORF">CEY00_Acc06241</name>
</gene>
<dbReference type="OMA" id="CAREKQS"/>
<dbReference type="EMBL" id="NKQK01000006">
    <property type="protein sequence ID" value="PSS28642.1"/>
    <property type="molecule type" value="Genomic_DNA"/>
</dbReference>
<keyword evidence="2" id="KW-0812">Transmembrane</keyword>
<keyword evidence="2" id="KW-0472">Membrane</keyword>
<feature type="chain" id="PRO_5015325498" evidence="3">
    <location>
        <begin position="22"/>
        <end position="479"/>
    </location>
</feature>
<dbReference type="PANTHER" id="PTHR13833">
    <property type="match status" value="1"/>
</dbReference>
<proteinExistence type="predicted"/>
<feature type="transmembrane region" description="Helical" evidence="2">
    <location>
        <begin position="266"/>
        <end position="283"/>
    </location>
</feature>
<dbReference type="InParanoid" id="A0A2R6RF50"/>
<organism evidence="4 5">
    <name type="scientific">Actinidia chinensis var. chinensis</name>
    <name type="common">Chinese soft-hair kiwi</name>
    <dbReference type="NCBI Taxonomy" id="1590841"/>
    <lineage>
        <taxon>Eukaryota</taxon>
        <taxon>Viridiplantae</taxon>
        <taxon>Streptophyta</taxon>
        <taxon>Embryophyta</taxon>
        <taxon>Tracheophyta</taxon>
        <taxon>Spermatophyta</taxon>
        <taxon>Magnoliopsida</taxon>
        <taxon>eudicotyledons</taxon>
        <taxon>Gunneridae</taxon>
        <taxon>Pentapetalae</taxon>
        <taxon>asterids</taxon>
        <taxon>Ericales</taxon>
        <taxon>Actinidiaceae</taxon>
        <taxon>Actinidia</taxon>
    </lineage>
</organism>
<comment type="caution">
    <text evidence="4">The sequence shown here is derived from an EMBL/GenBank/DDBJ whole genome shotgun (WGS) entry which is preliminary data.</text>
</comment>
<feature type="transmembrane region" description="Helical" evidence="2">
    <location>
        <begin position="199"/>
        <end position="219"/>
    </location>
</feature>
<dbReference type="OrthoDB" id="342730at2759"/>
<evidence type="ECO:0000313" key="5">
    <source>
        <dbReference type="Proteomes" id="UP000241394"/>
    </source>
</evidence>
<sequence length="479" mass="52842">MASVFSLFLALFLLFNFHVRAELVLEEGYSVSTVLDGNKLEINPHSILPLFGASNLVLLDSEHSAFFTVSFDAESAIKPLSGNGIGFSDGDLATATFSKPKSFAVDLVGNVYVADKGNRAIRKISKSGVTTIAGGSKTEGKTDGPGQNASFSTDFELAFSPERCALMICDHGNKLVRQINLKSQDCARGSHSELGVSPWVWTLALGVSCFLGMIIGFAVRPYVTRYEGSDPLHFKETWKHYPIIQGTQLLTLYFDIRNAIVSSTPYTLLRSFIMLILSLMFRINNTVEPRISHKKSVSLLDSGLLGTKEMAKSQMYDEQLKDLIAFDGRVESPDHADIISSQMYDEQLKDLIAFDGRVESPDHADIISSQMYDEQLKDLIAFDGRVESPNHADIISSQMYDEQLKDLIAFDGHVESPDHADISSSEQDDYSESREGVSSEGNQMIDSMIKASIMGFEEQVQKAPLEEPLVTSSGLVKRR</sequence>
<evidence type="ECO:0000256" key="2">
    <source>
        <dbReference type="SAM" id="Phobius"/>
    </source>
</evidence>
<evidence type="ECO:0000313" key="4">
    <source>
        <dbReference type="EMBL" id="PSS28642.1"/>
    </source>
</evidence>
<dbReference type="FunCoup" id="A0A2R6RF50">
    <property type="interactions" value="608"/>
</dbReference>
<dbReference type="Gene3D" id="2.120.10.30">
    <property type="entry name" value="TolB, C-terminal domain"/>
    <property type="match status" value="1"/>
</dbReference>
<dbReference type="Proteomes" id="UP000241394">
    <property type="component" value="Chromosome LG6"/>
</dbReference>
<keyword evidence="5" id="KW-1185">Reference proteome</keyword>
<dbReference type="SUPFAM" id="SSF101898">
    <property type="entry name" value="NHL repeat"/>
    <property type="match status" value="1"/>
</dbReference>
<name>A0A2R6RF50_ACTCC</name>
<feature type="region of interest" description="Disordered" evidence="1">
    <location>
        <begin position="415"/>
        <end position="444"/>
    </location>
</feature>
<evidence type="ECO:0000256" key="1">
    <source>
        <dbReference type="SAM" id="MobiDB-lite"/>
    </source>
</evidence>
<evidence type="ECO:0000256" key="3">
    <source>
        <dbReference type="SAM" id="SignalP"/>
    </source>
</evidence>
<accession>A0A2R6RF50</accession>
<keyword evidence="2" id="KW-1133">Transmembrane helix</keyword>
<keyword evidence="3" id="KW-0732">Signal</keyword>
<protein>
    <submittedName>
        <fullName evidence="4">NHL repeat-containing protein</fullName>
    </submittedName>
</protein>
<dbReference type="Gramene" id="PSS28642">
    <property type="protein sequence ID" value="PSS28642"/>
    <property type="gene ID" value="CEY00_Acc06241"/>
</dbReference>
<dbReference type="InterPro" id="IPR011042">
    <property type="entry name" value="6-blade_b-propeller_TolB-like"/>
</dbReference>
<reference evidence="5" key="2">
    <citation type="journal article" date="2018" name="BMC Genomics">
        <title>A manually annotated Actinidia chinensis var. chinensis (kiwifruit) genome highlights the challenges associated with draft genomes and gene prediction in plants.</title>
        <authorList>
            <person name="Pilkington S.M."/>
            <person name="Crowhurst R."/>
            <person name="Hilario E."/>
            <person name="Nardozza S."/>
            <person name="Fraser L."/>
            <person name="Peng Y."/>
            <person name="Gunaseelan K."/>
            <person name="Simpson R."/>
            <person name="Tahir J."/>
            <person name="Deroles S.C."/>
            <person name="Templeton K."/>
            <person name="Luo Z."/>
            <person name="Davy M."/>
            <person name="Cheng C."/>
            <person name="McNeilage M."/>
            <person name="Scaglione D."/>
            <person name="Liu Y."/>
            <person name="Zhang Q."/>
            <person name="Datson P."/>
            <person name="De Silva N."/>
            <person name="Gardiner S.E."/>
            <person name="Bassett H."/>
            <person name="Chagne D."/>
            <person name="McCallum J."/>
            <person name="Dzierzon H."/>
            <person name="Deng C."/>
            <person name="Wang Y.Y."/>
            <person name="Barron L."/>
            <person name="Manako K."/>
            <person name="Bowen J."/>
            <person name="Foster T.M."/>
            <person name="Erridge Z.A."/>
            <person name="Tiffin H."/>
            <person name="Waite C.N."/>
            <person name="Davies K.M."/>
            <person name="Grierson E.P."/>
            <person name="Laing W.A."/>
            <person name="Kirk R."/>
            <person name="Chen X."/>
            <person name="Wood M."/>
            <person name="Montefiori M."/>
            <person name="Brummell D.A."/>
            <person name="Schwinn K.E."/>
            <person name="Catanach A."/>
            <person name="Fullerton C."/>
            <person name="Li D."/>
            <person name="Meiyalaghan S."/>
            <person name="Nieuwenhuizen N."/>
            <person name="Read N."/>
            <person name="Prakash R."/>
            <person name="Hunter D."/>
            <person name="Zhang H."/>
            <person name="McKenzie M."/>
            <person name="Knabel M."/>
            <person name="Harris A."/>
            <person name="Allan A.C."/>
            <person name="Gleave A."/>
            <person name="Chen A."/>
            <person name="Janssen B.J."/>
            <person name="Plunkett B."/>
            <person name="Ampomah-Dwamena C."/>
            <person name="Voogd C."/>
            <person name="Leif D."/>
            <person name="Lafferty D."/>
            <person name="Souleyre E.J.F."/>
            <person name="Varkonyi-Gasic E."/>
            <person name="Gambi F."/>
            <person name="Hanley J."/>
            <person name="Yao J.L."/>
            <person name="Cheung J."/>
            <person name="David K.M."/>
            <person name="Warren B."/>
            <person name="Marsh K."/>
            <person name="Snowden K.C."/>
            <person name="Lin-Wang K."/>
            <person name="Brian L."/>
            <person name="Martinez-Sanchez M."/>
            <person name="Wang M."/>
            <person name="Ileperuma N."/>
            <person name="Macnee N."/>
            <person name="Campin R."/>
            <person name="McAtee P."/>
            <person name="Drummond R.S.M."/>
            <person name="Espley R.V."/>
            <person name="Ireland H.S."/>
            <person name="Wu R."/>
            <person name="Atkinson R.G."/>
            <person name="Karunairetnam S."/>
            <person name="Bulley S."/>
            <person name="Chunkath S."/>
            <person name="Hanley Z."/>
            <person name="Storey R."/>
            <person name="Thrimawithana A.H."/>
            <person name="Thomson S."/>
            <person name="David C."/>
            <person name="Testolin R."/>
            <person name="Huang H."/>
            <person name="Hellens R.P."/>
            <person name="Schaffer R.J."/>
        </authorList>
    </citation>
    <scope>NUCLEOTIDE SEQUENCE [LARGE SCALE GENOMIC DNA]</scope>
    <source>
        <strain evidence="5">cv. Red5</strain>
    </source>
</reference>
<dbReference type="PANTHER" id="PTHR13833:SF71">
    <property type="entry name" value="NHL DOMAIN-CONTAINING PROTEIN"/>
    <property type="match status" value="1"/>
</dbReference>